<protein>
    <recommendedName>
        <fullName evidence="1">DUF6760 domain-containing protein</fullName>
    </recommendedName>
</protein>
<accession>A0A6F8YRZ9</accession>
<dbReference type="KEGG" id="psuu:Psuf_060210"/>
<evidence type="ECO:0000313" key="3">
    <source>
        <dbReference type="Proteomes" id="UP000503011"/>
    </source>
</evidence>
<dbReference type="RefSeq" id="WP_173160269.1">
    <property type="nucleotide sequence ID" value="NZ_AP022871.1"/>
</dbReference>
<proteinExistence type="predicted"/>
<reference evidence="2 3" key="1">
    <citation type="submission" date="2020-03" db="EMBL/GenBank/DDBJ databases">
        <title>Whole genome shotgun sequence of Phytohabitans suffuscus NBRC 105367.</title>
        <authorList>
            <person name="Komaki H."/>
            <person name="Tamura T."/>
        </authorList>
    </citation>
    <scope>NUCLEOTIDE SEQUENCE [LARGE SCALE GENOMIC DNA]</scope>
    <source>
        <strain evidence="2 3">NBRC 105367</strain>
    </source>
</reference>
<gene>
    <name evidence="2" type="ORF">Psuf_060210</name>
</gene>
<name>A0A6F8YRZ9_9ACTN</name>
<dbReference type="EMBL" id="AP022871">
    <property type="protein sequence ID" value="BCB88708.1"/>
    <property type="molecule type" value="Genomic_DNA"/>
</dbReference>
<evidence type="ECO:0000313" key="2">
    <source>
        <dbReference type="EMBL" id="BCB88708.1"/>
    </source>
</evidence>
<dbReference type="Pfam" id="PF20546">
    <property type="entry name" value="DUF6760"/>
    <property type="match status" value="1"/>
</dbReference>
<dbReference type="Proteomes" id="UP000503011">
    <property type="component" value="Chromosome"/>
</dbReference>
<feature type="domain" description="DUF6760" evidence="1">
    <location>
        <begin position="3"/>
        <end position="41"/>
    </location>
</feature>
<dbReference type="InterPro" id="IPR046648">
    <property type="entry name" value="DUF6760"/>
</dbReference>
<dbReference type="AlphaFoldDB" id="A0A6F8YRZ9"/>
<organism evidence="2 3">
    <name type="scientific">Phytohabitans suffuscus</name>
    <dbReference type="NCBI Taxonomy" id="624315"/>
    <lineage>
        <taxon>Bacteria</taxon>
        <taxon>Bacillati</taxon>
        <taxon>Actinomycetota</taxon>
        <taxon>Actinomycetes</taxon>
        <taxon>Micromonosporales</taxon>
        <taxon>Micromonosporaceae</taxon>
    </lineage>
</organism>
<keyword evidence="3" id="KW-1185">Reference proteome</keyword>
<sequence>MDRLWAELAYLGSRLNWSLESVLDLDHPTRHRVIQEISKTHRQEGSG</sequence>
<evidence type="ECO:0000259" key="1">
    <source>
        <dbReference type="Pfam" id="PF20546"/>
    </source>
</evidence>
<reference evidence="2 3" key="2">
    <citation type="submission" date="2020-03" db="EMBL/GenBank/DDBJ databases">
        <authorList>
            <person name="Ichikawa N."/>
            <person name="Kimura A."/>
            <person name="Kitahashi Y."/>
            <person name="Uohara A."/>
        </authorList>
    </citation>
    <scope>NUCLEOTIDE SEQUENCE [LARGE SCALE GENOMIC DNA]</scope>
    <source>
        <strain evidence="2 3">NBRC 105367</strain>
    </source>
</reference>